<evidence type="ECO:0000256" key="2">
    <source>
        <dbReference type="ARBA" id="ARBA00022428"/>
    </source>
</evidence>
<dbReference type="AlphaFoldDB" id="A0A6L9EG03"/>
<feature type="transmembrane region" description="Helical" evidence="8">
    <location>
        <begin position="178"/>
        <end position="197"/>
    </location>
</feature>
<reference evidence="10 11" key="1">
    <citation type="submission" date="2020-01" db="EMBL/GenBank/DDBJ databases">
        <title>Bacteria diversity of Porities sp.</title>
        <authorList>
            <person name="Wang G."/>
        </authorList>
    </citation>
    <scope>NUCLEOTIDE SEQUENCE [LARGE SCALE GENOMIC DNA]</scope>
    <source>
        <strain evidence="10 11">R33</strain>
    </source>
</reference>
<feature type="transmembrane region" description="Helical" evidence="8">
    <location>
        <begin position="40"/>
        <end position="58"/>
    </location>
</feature>
<dbReference type="EC" id="2.5.1.74" evidence="8 9"/>
<evidence type="ECO:0000313" key="10">
    <source>
        <dbReference type="EMBL" id="NAS13448.1"/>
    </source>
</evidence>
<evidence type="ECO:0000313" key="11">
    <source>
        <dbReference type="Proteomes" id="UP000475249"/>
    </source>
</evidence>
<dbReference type="InterPro" id="IPR004657">
    <property type="entry name" value="MenA"/>
</dbReference>
<comment type="pathway">
    <text evidence="8">Quinol/quinone metabolism; menaquinone biosynthesis; menaquinol from 1,4-dihydroxy-2-naphthoate: step 1/2.</text>
</comment>
<evidence type="ECO:0000256" key="8">
    <source>
        <dbReference type="HAMAP-Rule" id="MF_01937"/>
    </source>
</evidence>
<feature type="transmembrane region" description="Helical" evidence="8">
    <location>
        <begin position="280"/>
        <end position="298"/>
    </location>
</feature>
<comment type="catalytic activity">
    <reaction evidence="8">
        <text>an all-trans-polyprenyl diphosphate + 1,4-dihydroxy-2-naphthoate + H(+) = a 2-demethylmenaquinol + CO2 + diphosphate</text>
        <dbReference type="Rhea" id="RHEA:26478"/>
        <dbReference type="Rhea" id="RHEA-COMP:9563"/>
        <dbReference type="Rhea" id="RHEA-COMP:9564"/>
        <dbReference type="ChEBI" id="CHEBI:11173"/>
        <dbReference type="ChEBI" id="CHEBI:15378"/>
        <dbReference type="ChEBI" id="CHEBI:16526"/>
        <dbReference type="ChEBI" id="CHEBI:33019"/>
        <dbReference type="ChEBI" id="CHEBI:55437"/>
        <dbReference type="ChEBI" id="CHEBI:58914"/>
        <dbReference type="EC" id="2.5.1.74"/>
    </reaction>
</comment>
<dbReference type="InterPro" id="IPR026046">
    <property type="entry name" value="UBIAD1"/>
</dbReference>
<keyword evidence="7 8" id="KW-0472">Membrane</keyword>
<evidence type="ECO:0000256" key="9">
    <source>
        <dbReference type="NCBIfam" id="TIGR00751"/>
    </source>
</evidence>
<dbReference type="InterPro" id="IPR000537">
    <property type="entry name" value="UbiA_prenyltransferase"/>
</dbReference>
<comment type="subcellular location">
    <subcellularLocation>
        <location evidence="8">Cell membrane</location>
        <topology evidence="8">Multi-pass membrane protein</topology>
    </subcellularLocation>
    <subcellularLocation>
        <location evidence="1">Membrane</location>
        <topology evidence="1">Multi-pass membrane protein</topology>
    </subcellularLocation>
</comment>
<keyword evidence="4 8" id="KW-0808">Transferase</keyword>
<dbReference type="CDD" id="cd13962">
    <property type="entry name" value="PT_UbiA_UBIAD1"/>
    <property type="match status" value="1"/>
</dbReference>
<accession>A0A6L9EG03</accession>
<evidence type="ECO:0000256" key="6">
    <source>
        <dbReference type="ARBA" id="ARBA00022989"/>
    </source>
</evidence>
<sequence>MPKFKAWLSAARLRTLPLSISGILVGTALANHNDYHNWRILVLALLTTVGFQITSNFANDYGDGVKGTDNEDRIGPQRAYQSGALSRKELKSGILISIVINLFLIAALLVVSFGQENLVYILLFSFLGLLSIWAAIRYTVGETAYGYQGLGDLFVFSFFGLLSVIGSQFLYVKLIVPNAIYPAITIGLLSTAVLNLNNLRDQENDRKAGKNTLVVQLGFKNGKRYHMLLIVVAFLSMLLFGILEFEGWKDWICMLAFLPIFIHLRRVLKVKDPAFFDPELKKIALSTFLLALLIYIVFNNFL</sequence>
<evidence type="ECO:0000256" key="5">
    <source>
        <dbReference type="ARBA" id="ARBA00022692"/>
    </source>
</evidence>
<comment type="similarity">
    <text evidence="8">Belongs to the MenA family. Type 1 subfamily.</text>
</comment>
<feature type="transmembrane region" description="Helical" evidence="8">
    <location>
        <begin position="119"/>
        <end position="140"/>
    </location>
</feature>
<evidence type="ECO:0000256" key="4">
    <source>
        <dbReference type="ARBA" id="ARBA00022679"/>
    </source>
</evidence>
<dbReference type="UniPathway" id="UPA00079">
    <property type="reaction ID" value="UER00168"/>
</dbReference>
<dbReference type="GO" id="GO:0005886">
    <property type="term" value="C:plasma membrane"/>
    <property type="evidence" value="ECO:0007669"/>
    <property type="project" value="UniProtKB-SubCell"/>
</dbReference>
<gene>
    <name evidence="8 10" type="primary">menA</name>
    <name evidence="10" type="ORF">GTQ38_15655</name>
</gene>
<name>A0A6L9EG03_9FLAO</name>
<dbReference type="Pfam" id="PF01040">
    <property type="entry name" value="UbiA"/>
    <property type="match status" value="1"/>
</dbReference>
<keyword evidence="2 8" id="KW-0474">Menaquinone biosynthesis</keyword>
<dbReference type="PANTHER" id="PTHR13929">
    <property type="entry name" value="1,4-DIHYDROXY-2-NAPHTHOATE OCTAPRENYLTRANSFERASE"/>
    <property type="match status" value="1"/>
</dbReference>
<evidence type="ECO:0000256" key="3">
    <source>
        <dbReference type="ARBA" id="ARBA00022475"/>
    </source>
</evidence>
<dbReference type="GO" id="GO:0009234">
    <property type="term" value="P:menaquinone biosynthetic process"/>
    <property type="evidence" value="ECO:0007669"/>
    <property type="project" value="UniProtKB-UniRule"/>
</dbReference>
<feature type="transmembrane region" description="Helical" evidence="8">
    <location>
        <begin position="152"/>
        <end position="172"/>
    </location>
</feature>
<dbReference type="HAMAP" id="MF_01937">
    <property type="entry name" value="MenA_1"/>
    <property type="match status" value="1"/>
</dbReference>
<dbReference type="Proteomes" id="UP000475249">
    <property type="component" value="Unassembled WGS sequence"/>
</dbReference>
<comment type="caution">
    <text evidence="10">The sequence shown here is derived from an EMBL/GenBank/DDBJ whole genome shotgun (WGS) entry which is preliminary data.</text>
</comment>
<evidence type="ECO:0000256" key="1">
    <source>
        <dbReference type="ARBA" id="ARBA00004141"/>
    </source>
</evidence>
<organism evidence="10 11">
    <name type="scientific">Poritiphilus flavus</name>
    <dbReference type="NCBI Taxonomy" id="2697053"/>
    <lineage>
        <taxon>Bacteria</taxon>
        <taxon>Pseudomonadati</taxon>
        <taxon>Bacteroidota</taxon>
        <taxon>Flavobacteriia</taxon>
        <taxon>Flavobacteriales</taxon>
        <taxon>Flavobacteriaceae</taxon>
        <taxon>Poritiphilus</taxon>
    </lineage>
</organism>
<dbReference type="PANTHER" id="PTHR13929:SF0">
    <property type="entry name" value="UBIA PRENYLTRANSFERASE DOMAIN-CONTAINING PROTEIN 1"/>
    <property type="match status" value="1"/>
</dbReference>
<dbReference type="InterPro" id="IPR044878">
    <property type="entry name" value="UbiA_sf"/>
</dbReference>
<dbReference type="EMBL" id="WXYO01000007">
    <property type="protein sequence ID" value="NAS13448.1"/>
    <property type="molecule type" value="Genomic_DNA"/>
</dbReference>
<keyword evidence="6 8" id="KW-1133">Transmembrane helix</keyword>
<comment type="function">
    <text evidence="8">Conversion of 1,4-dihydroxy-2-naphthoate (DHNA) to demethylmenaquinone (DMK).</text>
</comment>
<keyword evidence="11" id="KW-1185">Reference proteome</keyword>
<dbReference type="NCBIfam" id="TIGR00751">
    <property type="entry name" value="menA"/>
    <property type="match status" value="1"/>
</dbReference>
<dbReference type="GO" id="GO:0046428">
    <property type="term" value="F:1,4-dihydroxy-2-naphthoate polyprenyltransferase activity"/>
    <property type="evidence" value="ECO:0007669"/>
    <property type="project" value="UniProtKB-UniRule"/>
</dbReference>
<dbReference type="PIRSF" id="PIRSF005355">
    <property type="entry name" value="UBIAD1"/>
    <property type="match status" value="1"/>
</dbReference>
<evidence type="ECO:0000256" key="7">
    <source>
        <dbReference type="ARBA" id="ARBA00023136"/>
    </source>
</evidence>
<keyword evidence="3 8" id="KW-1003">Cell membrane</keyword>
<proteinExistence type="inferred from homology"/>
<dbReference type="Gene3D" id="1.10.357.140">
    <property type="entry name" value="UbiA prenyltransferase"/>
    <property type="match status" value="1"/>
</dbReference>
<dbReference type="GO" id="GO:0042371">
    <property type="term" value="P:vitamin K biosynthetic process"/>
    <property type="evidence" value="ECO:0007669"/>
    <property type="project" value="TreeGrafter"/>
</dbReference>
<dbReference type="RefSeq" id="WP_161436490.1">
    <property type="nucleotide sequence ID" value="NZ_WXYO01000007.1"/>
</dbReference>
<keyword evidence="5 8" id="KW-0812">Transmembrane</keyword>
<feature type="transmembrane region" description="Helical" evidence="8">
    <location>
        <begin position="225"/>
        <end position="242"/>
    </location>
</feature>
<feature type="transmembrane region" description="Helical" evidence="8">
    <location>
        <begin position="94"/>
        <end position="113"/>
    </location>
</feature>
<protein>
    <recommendedName>
        <fullName evidence="8 9">1,4-dihydroxy-2-naphthoate octaprenyltransferase</fullName>
        <shortName evidence="8">DHNA-octaprenyltransferase</shortName>
        <ecNumber evidence="8 9">2.5.1.74</ecNumber>
    </recommendedName>
</protein>